<comment type="similarity">
    <text evidence="2">Belongs to the GerABKC lipoprotein family.</text>
</comment>
<keyword evidence="6" id="KW-0564">Palmitate</keyword>
<sequence>MKGIKTLALGLILLITSGCWDARPLEESTITLSVGIDRDERGRLLMTTVAPVLEEDAKKKVLVVSTLAHTPRQARMNLDRMLPNPISGGKLQFILIGEEQARNGIRGIMDVFFRDPGNPSTAYVGVVEGKAQELFMQEYPDKPRISLYLASLVKHGKGEGKVIPVTVQRLRTMMYDEGQDTFLPYFRRGAKEVSLAGTALFIEDKFKTVLPPRESAWLSLVNGDTSRIKLTMRWRKDELETPDDFLSVCYFAEDRDFKVHKGEGWKVEINLKTRTSLEEVPWDLDLSDKKTVKKIQSFLSQEAQREIMNMLRFVQKVPADVLGVGQRIRAEFPREWEKMDWRQEFPRVKFQVKVQVDIARTGLTK</sequence>
<evidence type="ECO:0000313" key="11">
    <source>
        <dbReference type="Proteomes" id="UP000189933"/>
    </source>
</evidence>
<evidence type="ECO:0000256" key="3">
    <source>
        <dbReference type="ARBA" id="ARBA00022544"/>
    </source>
</evidence>
<comment type="subcellular location">
    <subcellularLocation>
        <location evidence="1">Membrane</location>
        <topology evidence="1">Lipid-anchor</topology>
    </subcellularLocation>
</comment>
<protein>
    <submittedName>
        <fullName evidence="10">Germination protein, Ger(X)C family</fullName>
    </submittedName>
</protein>
<gene>
    <name evidence="10" type="ORF">SAMN02745885_02282</name>
</gene>
<dbReference type="RefSeq" id="WP_078666286.1">
    <property type="nucleotide sequence ID" value="NZ_FUXM01000036.1"/>
</dbReference>
<evidence type="ECO:0000256" key="7">
    <source>
        <dbReference type="ARBA" id="ARBA00023288"/>
    </source>
</evidence>
<dbReference type="AlphaFoldDB" id="A0A1T4RVD5"/>
<dbReference type="PROSITE" id="PS51257">
    <property type="entry name" value="PROKAR_LIPOPROTEIN"/>
    <property type="match status" value="1"/>
</dbReference>
<proteinExistence type="inferred from homology"/>
<dbReference type="GO" id="GO:0016020">
    <property type="term" value="C:membrane"/>
    <property type="evidence" value="ECO:0007669"/>
    <property type="project" value="UniProtKB-SubCell"/>
</dbReference>
<evidence type="ECO:0000313" key="10">
    <source>
        <dbReference type="EMBL" id="SKA19708.1"/>
    </source>
</evidence>
<dbReference type="InterPro" id="IPR046953">
    <property type="entry name" value="Spore_GerAC-like_C"/>
</dbReference>
<dbReference type="EMBL" id="FUXM01000036">
    <property type="protein sequence ID" value="SKA19708.1"/>
    <property type="molecule type" value="Genomic_DNA"/>
</dbReference>
<keyword evidence="11" id="KW-1185">Reference proteome</keyword>
<evidence type="ECO:0000256" key="5">
    <source>
        <dbReference type="ARBA" id="ARBA00023136"/>
    </source>
</evidence>
<dbReference type="Pfam" id="PF25198">
    <property type="entry name" value="Spore_GerAC_N"/>
    <property type="match status" value="1"/>
</dbReference>
<keyword evidence="4" id="KW-0732">Signal</keyword>
<reference evidence="11" key="1">
    <citation type="submission" date="2017-02" db="EMBL/GenBank/DDBJ databases">
        <authorList>
            <person name="Varghese N."/>
            <person name="Submissions S."/>
        </authorList>
    </citation>
    <scope>NUCLEOTIDE SEQUENCE [LARGE SCALE GENOMIC DNA]</scope>
    <source>
        <strain evidence="11">DSM 16521</strain>
    </source>
</reference>
<evidence type="ECO:0000256" key="1">
    <source>
        <dbReference type="ARBA" id="ARBA00004635"/>
    </source>
</evidence>
<feature type="domain" description="Spore germination GerAC-like C-terminal" evidence="8">
    <location>
        <begin position="197"/>
        <end position="362"/>
    </location>
</feature>
<dbReference type="InterPro" id="IPR057336">
    <property type="entry name" value="GerAC_N"/>
</dbReference>
<dbReference type="InterPro" id="IPR008844">
    <property type="entry name" value="Spore_GerAC-like"/>
</dbReference>
<feature type="domain" description="Spore germination protein N-terminal" evidence="9">
    <location>
        <begin position="21"/>
        <end position="187"/>
    </location>
</feature>
<dbReference type="NCBIfam" id="TIGR02887">
    <property type="entry name" value="spore_ger_x_C"/>
    <property type="match status" value="1"/>
</dbReference>
<accession>A0A1T4RVD5</accession>
<dbReference type="OrthoDB" id="9816067at2"/>
<dbReference type="Proteomes" id="UP000189933">
    <property type="component" value="Unassembled WGS sequence"/>
</dbReference>
<name>A0A1T4RVD5_9FIRM</name>
<evidence type="ECO:0000256" key="6">
    <source>
        <dbReference type="ARBA" id="ARBA00023139"/>
    </source>
</evidence>
<evidence type="ECO:0000256" key="4">
    <source>
        <dbReference type="ARBA" id="ARBA00022729"/>
    </source>
</evidence>
<evidence type="ECO:0000259" key="9">
    <source>
        <dbReference type="Pfam" id="PF25198"/>
    </source>
</evidence>
<dbReference type="PANTHER" id="PTHR35789">
    <property type="entry name" value="SPORE GERMINATION PROTEIN B3"/>
    <property type="match status" value="1"/>
</dbReference>
<dbReference type="PANTHER" id="PTHR35789:SF1">
    <property type="entry name" value="SPORE GERMINATION PROTEIN B3"/>
    <property type="match status" value="1"/>
</dbReference>
<keyword evidence="5" id="KW-0472">Membrane</keyword>
<evidence type="ECO:0000259" key="8">
    <source>
        <dbReference type="Pfam" id="PF05504"/>
    </source>
</evidence>
<keyword evidence="3" id="KW-0309">Germination</keyword>
<dbReference type="Gene3D" id="3.30.300.210">
    <property type="entry name" value="Nutrient germinant receptor protein C, domain 3"/>
    <property type="match status" value="1"/>
</dbReference>
<dbReference type="Pfam" id="PF05504">
    <property type="entry name" value="Spore_GerAC"/>
    <property type="match status" value="1"/>
</dbReference>
<dbReference type="InterPro" id="IPR038501">
    <property type="entry name" value="Spore_GerAC_C_sf"/>
</dbReference>
<organism evidence="10 11">
    <name type="scientific">Carboxydocella sporoproducens DSM 16521</name>
    <dbReference type="NCBI Taxonomy" id="1121270"/>
    <lineage>
        <taxon>Bacteria</taxon>
        <taxon>Bacillati</taxon>
        <taxon>Bacillota</taxon>
        <taxon>Clostridia</taxon>
        <taxon>Eubacteriales</taxon>
        <taxon>Clostridiales Family XVI. Incertae Sedis</taxon>
        <taxon>Carboxydocella</taxon>
    </lineage>
</organism>
<keyword evidence="7" id="KW-0449">Lipoprotein</keyword>
<evidence type="ECO:0000256" key="2">
    <source>
        <dbReference type="ARBA" id="ARBA00007886"/>
    </source>
</evidence>
<dbReference type="GO" id="GO:0009847">
    <property type="term" value="P:spore germination"/>
    <property type="evidence" value="ECO:0007669"/>
    <property type="project" value="InterPro"/>
</dbReference>